<feature type="domain" description="Cyclic nucleotide-binding" evidence="7">
    <location>
        <begin position="354"/>
        <end position="435"/>
    </location>
</feature>
<dbReference type="GO" id="GO:0016020">
    <property type="term" value="C:membrane"/>
    <property type="evidence" value="ECO:0007669"/>
    <property type="project" value="UniProtKB-SubCell"/>
</dbReference>
<dbReference type="GO" id="GO:0055085">
    <property type="term" value="P:transmembrane transport"/>
    <property type="evidence" value="ECO:0007669"/>
    <property type="project" value="InterPro"/>
</dbReference>
<dbReference type="Pfam" id="PF00027">
    <property type="entry name" value="cNMP_binding"/>
    <property type="match status" value="1"/>
</dbReference>
<evidence type="ECO:0000256" key="3">
    <source>
        <dbReference type="ARBA" id="ARBA00022989"/>
    </source>
</evidence>
<dbReference type="InterPro" id="IPR018490">
    <property type="entry name" value="cNMP-bd_dom_sf"/>
</dbReference>
<protein>
    <recommendedName>
        <fullName evidence="7">Cyclic nucleotide-binding domain-containing protein</fullName>
    </recommendedName>
</protein>
<evidence type="ECO:0000256" key="4">
    <source>
        <dbReference type="ARBA" id="ARBA00023136"/>
    </source>
</evidence>
<dbReference type="SMART" id="SM00100">
    <property type="entry name" value="cNMP"/>
    <property type="match status" value="1"/>
</dbReference>
<dbReference type="EMBL" id="LZSF01000181">
    <property type="protein sequence ID" value="OBA85300.1"/>
    <property type="molecule type" value="Genomic_DNA"/>
</dbReference>
<organism evidence="8 9">
    <name type="scientific">Mycolicibacterium mucogenicum</name>
    <name type="common">Mycobacterium mucogenicum</name>
    <dbReference type="NCBI Taxonomy" id="56689"/>
    <lineage>
        <taxon>Bacteria</taxon>
        <taxon>Bacillati</taxon>
        <taxon>Actinomycetota</taxon>
        <taxon>Actinomycetes</taxon>
        <taxon>Mycobacteriales</taxon>
        <taxon>Mycobacteriaceae</taxon>
        <taxon>Mycolicibacterium</taxon>
    </lineage>
</organism>
<feature type="transmembrane region" description="Helical" evidence="6">
    <location>
        <begin position="47"/>
        <end position="66"/>
    </location>
</feature>
<feature type="transmembrane region" description="Helical" evidence="6">
    <location>
        <begin position="113"/>
        <end position="135"/>
    </location>
</feature>
<evidence type="ECO:0000256" key="5">
    <source>
        <dbReference type="SAM" id="MobiDB-lite"/>
    </source>
</evidence>
<dbReference type="SUPFAM" id="SSF51206">
    <property type="entry name" value="cAMP-binding domain-like"/>
    <property type="match status" value="1"/>
</dbReference>
<keyword evidence="2 6" id="KW-0812">Transmembrane</keyword>
<feature type="compositionally biased region" description="Polar residues" evidence="5">
    <location>
        <begin position="489"/>
        <end position="501"/>
    </location>
</feature>
<comment type="subcellular location">
    <subcellularLocation>
        <location evidence="1">Membrane</location>
    </subcellularLocation>
</comment>
<proteinExistence type="predicted"/>
<dbReference type="InterPro" id="IPR014710">
    <property type="entry name" value="RmlC-like_jellyroll"/>
</dbReference>
<keyword evidence="4 6" id="KW-0472">Membrane</keyword>
<dbReference type="InterPro" id="IPR010920">
    <property type="entry name" value="LSM_dom_sf"/>
</dbReference>
<sequence length="507" mass="54767">MYSSGSSWFLWVAAIAIGLPVGLIVLTEWRRSLIRRHSPLAAPVGLLRTYVLPVIAVLLLMLKVAVVPARDVPIRIVATVLVFLVLLLVLSGLSNTMFANAPETSWRSRIPRIFLDVARMVLIILGLAVISRYIWGSNVKGVFTAVGVSSVVLGLMLQHSVGQIVSGLFMLFEQPFRMGDWLDTAAARGRVVEVNWRAVHIESSTGVQITPNSVLAGTSFTNLSRLATSHTTITTTFAATDPPDQVCAMLTRIAAALPNRGDDVEPTAVPIGDHKYRTTIGLKSPGDDDAVQATFLRWAWYAARRDKLHLDGVADDYSTPKRVDEALEEAAAPALRLNKADQQALAPYARLIRYGTGELIQAPGEVPKTINVVVSGRVRLTVPTADGSVAGVRSLDKGALIGVAAFTHQANLAYVHALDEVTLLQIEHDEIQRLLTDRPQLSREFGRLIDERRSEARATIRSAGKADRAKAIRDAGAAQLGTAGGANGLHSSQLPTGITSRPSRRTC</sequence>
<dbReference type="PANTHER" id="PTHR30566:SF25">
    <property type="entry name" value="INNER MEMBRANE PROTEIN"/>
    <property type="match status" value="1"/>
</dbReference>
<dbReference type="InterPro" id="IPR000595">
    <property type="entry name" value="cNMP-bd_dom"/>
</dbReference>
<name>A0A1A0MIQ7_MYCMU</name>
<dbReference type="Gene3D" id="1.10.287.1260">
    <property type="match status" value="1"/>
</dbReference>
<comment type="caution">
    <text evidence="8">The sequence shown here is derived from an EMBL/GenBank/DDBJ whole genome shotgun (WGS) entry which is preliminary data.</text>
</comment>
<dbReference type="InterPro" id="IPR006685">
    <property type="entry name" value="MscS_channel_2nd"/>
</dbReference>
<dbReference type="PROSITE" id="PS50042">
    <property type="entry name" value="CNMP_BINDING_3"/>
    <property type="match status" value="1"/>
</dbReference>
<evidence type="ECO:0000259" key="7">
    <source>
        <dbReference type="PROSITE" id="PS50042"/>
    </source>
</evidence>
<dbReference type="Pfam" id="PF00924">
    <property type="entry name" value="MS_channel_2nd"/>
    <property type="match status" value="1"/>
</dbReference>
<dbReference type="SUPFAM" id="SSF50182">
    <property type="entry name" value="Sm-like ribonucleoproteins"/>
    <property type="match status" value="1"/>
</dbReference>
<evidence type="ECO:0000313" key="8">
    <source>
        <dbReference type="EMBL" id="OBA85300.1"/>
    </source>
</evidence>
<dbReference type="Gene3D" id="2.30.30.60">
    <property type="match status" value="1"/>
</dbReference>
<accession>A0A1A0MIQ7</accession>
<dbReference type="InterPro" id="IPR023408">
    <property type="entry name" value="MscS_beta-dom_sf"/>
</dbReference>
<dbReference type="AlphaFoldDB" id="A0A1A0MIQ7"/>
<dbReference type="RefSeq" id="WP_064859658.1">
    <property type="nucleotide sequence ID" value="NZ_LZSF01000181.1"/>
</dbReference>
<evidence type="ECO:0000256" key="6">
    <source>
        <dbReference type="SAM" id="Phobius"/>
    </source>
</evidence>
<evidence type="ECO:0000313" key="9">
    <source>
        <dbReference type="Proteomes" id="UP000093962"/>
    </source>
</evidence>
<reference evidence="8 9" key="1">
    <citation type="submission" date="2016-06" db="EMBL/GenBank/DDBJ databases">
        <authorList>
            <person name="Kjaerup R.B."/>
            <person name="Dalgaard T.S."/>
            <person name="Juul-Madsen H.R."/>
        </authorList>
    </citation>
    <scope>NUCLEOTIDE SEQUENCE [LARGE SCALE GENOMIC DNA]</scope>
    <source>
        <strain evidence="8 9">1199456.5</strain>
    </source>
</reference>
<dbReference type="Proteomes" id="UP000093962">
    <property type="component" value="Unassembled WGS sequence"/>
</dbReference>
<feature type="transmembrane region" description="Helical" evidence="6">
    <location>
        <begin position="141"/>
        <end position="172"/>
    </location>
</feature>
<feature type="transmembrane region" description="Helical" evidence="6">
    <location>
        <begin position="6"/>
        <end position="26"/>
    </location>
</feature>
<dbReference type="PANTHER" id="PTHR30566">
    <property type="entry name" value="YNAI-RELATED MECHANOSENSITIVE ION CHANNEL"/>
    <property type="match status" value="1"/>
</dbReference>
<gene>
    <name evidence="8" type="ORF">A5642_24490</name>
</gene>
<dbReference type="CDD" id="cd00038">
    <property type="entry name" value="CAP_ED"/>
    <property type="match status" value="1"/>
</dbReference>
<feature type="transmembrane region" description="Helical" evidence="6">
    <location>
        <begin position="72"/>
        <end position="93"/>
    </location>
</feature>
<evidence type="ECO:0000256" key="1">
    <source>
        <dbReference type="ARBA" id="ARBA00004370"/>
    </source>
</evidence>
<keyword evidence="3 6" id="KW-1133">Transmembrane helix</keyword>
<feature type="region of interest" description="Disordered" evidence="5">
    <location>
        <begin position="483"/>
        <end position="507"/>
    </location>
</feature>
<evidence type="ECO:0000256" key="2">
    <source>
        <dbReference type="ARBA" id="ARBA00022692"/>
    </source>
</evidence>
<dbReference type="Gene3D" id="2.60.120.10">
    <property type="entry name" value="Jelly Rolls"/>
    <property type="match status" value="1"/>
</dbReference>